<dbReference type="AlphaFoldDB" id="G6XG77"/>
<keyword evidence="2" id="KW-1185">Reference proteome</keyword>
<dbReference type="Gene3D" id="3.60.10.10">
    <property type="entry name" value="Endonuclease/exonuclease/phosphatase"/>
    <property type="match status" value="1"/>
</dbReference>
<name>G6XG77_9PROT</name>
<gene>
    <name evidence="1" type="ORF">GMO_04920</name>
</gene>
<comment type="caution">
    <text evidence="1">The sequence shown here is derived from an EMBL/GenBank/DDBJ whole genome shotgun (WGS) entry which is preliminary data.</text>
</comment>
<evidence type="ECO:0008006" key="3">
    <source>
        <dbReference type="Google" id="ProtNLM"/>
    </source>
</evidence>
<dbReference type="EMBL" id="AGQV01000001">
    <property type="protein sequence ID" value="EHH69185.1"/>
    <property type="molecule type" value="Genomic_DNA"/>
</dbReference>
<dbReference type="eggNOG" id="COG3568">
    <property type="taxonomic scope" value="Bacteria"/>
</dbReference>
<evidence type="ECO:0000313" key="1">
    <source>
        <dbReference type="EMBL" id="EHH69185.1"/>
    </source>
</evidence>
<reference evidence="1 2" key="1">
    <citation type="submission" date="2011-10" db="EMBL/GenBank/DDBJ databases">
        <title>Genome sequence of Gluconobacter morbifer G707, isolated from Drosophila gut.</title>
        <authorList>
            <person name="Lee W.-J."/>
            <person name="Kim E.-K."/>
        </authorList>
    </citation>
    <scope>NUCLEOTIDE SEQUENCE [LARGE SCALE GENOMIC DNA]</scope>
    <source>
        <strain evidence="1 2">G707</strain>
    </source>
</reference>
<dbReference type="RefSeq" id="WP_008850642.1">
    <property type="nucleotide sequence ID" value="NZ_AGQV01000001.1"/>
</dbReference>
<evidence type="ECO:0000313" key="2">
    <source>
        <dbReference type="Proteomes" id="UP000004949"/>
    </source>
</evidence>
<dbReference type="PATRIC" id="fig|1088869.3.peg.500"/>
<dbReference type="Proteomes" id="UP000004949">
    <property type="component" value="Unassembled WGS sequence"/>
</dbReference>
<protein>
    <recommendedName>
        <fullName evidence="3">Endonuclease/exonuclease/phosphatase domain-containing protein</fullName>
    </recommendedName>
</protein>
<dbReference type="STRING" id="1088869.GMO_04920"/>
<organism evidence="1 2">
    <name type="scientific">Gluconobacter morbifer G707</name>
    <dbReference type="NCBI Taxonomy" id="1088869"/>
    <lineage>
        <taxon>Bacteria</taxon>
        <taxon>Pseudomonadati</taxon>
        <taxon>Pseudomonadota</taxon>
        <taxon>Alphaproteobacteria</taxon>
        <taxon>Acetobacterales</taxon>
        <taxon>Acetobacteraceae</taxon>
        <taxon>Gluconobacter</taxon>
    </lineage>
</organism>
<sequence length="178" mass="19849">MAGHVSIVSAHDLKISTWNMDWLTLKATGNPALPDDVRTRAPQDFTRLRTYAHHLNADIVGFEEVDGFEAAARIFDPATYQLVLTPDHVVQRVGVAVRRGLHVTVNDELSDLNVSGPLVPHPLRGGLDVTVSDGKATLRLLVVHLKTGCWDQPLTQHGHSCPILYQQFHILEDWIQER</sequence>
<dbReference type="SUPFAM" id="SSF56219">
    <property type="entry name" value="DNase I-like"/>
    <property type="match status" value="1"/>
</dbReference>
<proteinExistence type="predicted"/>
<dbReference type="InterPro" id="IPR036691">
    <property type="entry name" value="Endo/exonu/phosph_ase_sf"/>
</dbReference>
<accession>G6XG77</accession>